<evidence type="ECO:0000256" key="1">
    <source>
        <dbReference type="SAM" id="MobiDB-lite"/>
    </source>
</evidence>
<reference evidence="3" key="1">
    <citation type="submission" date="2019-05" db="EMBL/GenBank/DDBJ databases">
        <title>Complete Genome Sequence and Methylation Pattern of the Halophilic Archaeon Natrinema pallidum BOL6-1.</title>
        <authorList>
            <person name="DasSarma P."/>
            <person name="DasSarma B.P."/>
            <person name="DasSarma S.L."/>
            <person name="Martinez F.L."/>
            <person name="Guzman D."/>
            <person name="Roberts R.J."/>
            <person name="DasSarma S."/>
        </authorList>
    </citation>
    <scope>NUCLEOTIDE SEQUENCE [LARGE SCALE GENOMIC DNA]</scope>
    <source>
        <strain evidence="3">BOL6-1</strain>
    </source>
</reference>
<name>A0A4P9TJD8_9EURY</name>
<gene>
    <name evidence="2" type="ORF">FGF80_12420</name>
</gene>
<evidence type="ECO:0000313" key="3">
    <source>
        <dbReference type="Proteomes" id="UP000307562"/>
    </source>
</evidence>
<evidence type="ECO:0000313" key="2">
    <source>
        <dbReference type="EMBL" id="QCW03990.1"/>
    </source>
</evidence>
<dbReference type="GeneID" id="96156813"/>
<dbReference type="RefSeq" id="WP_138654344.1">
    <property type="nucleotide sequence ID" value="NZ_CP040637.1"/>
</dbReference>
<dbReference type="AlphaFoldDB" id="A0A4P9TJD8"/>
<dbReference type="EMBL" id="CP040637">
    <property type="protein sequence ID" value="QCW03990.1"/>
    <property type="molecule type" value="Genomic_DNA"/>
</dbReference>
<sequence length="228" mass="25465">MDDNRSHHPPISGGLESRWDHDCEATPTGSGVAGSERTEQRESVAAGPGSPPGLETERERAYPHCVYQPDGDGGWSVTMPINMHVTAPGEQRALAAIDAELVGLENPRWTRVLPDAPIAAWDSDDDQLVAPDRSVRRPRLGDAWTHVHVWELDADRVALHAHLDVIDLEYAYLHRGDGYHVATRRVREHLSGDNWRRETPYRIEYGIEAETRADWGPTGDTKLEYAPD</sequence>
<organism evidence="2 3">
    <name type="scientific">Natrinema pallidum</name>
    <dbReference type="NCBI Taxonomy" id="69527"/>
    <lineage>
        <taxon>Archaea</taxon>
        <taxon>Methanobacteriati</taxon>
        <taxon>Methanobacteriota</taxon>
        <taxon>Stenosarchaea group</taxon>
        <taxon>Halobacteria</taxon>
        <taxon>Halobacteriales</taxon>
        <taxon>Natrialbaceae</taxon>
        <taxon>Natrinema</taxon>
    </lineage>
</organism>
<dbReference type="Proteomes" id="UP000307562">
    <property type="component" value="Chromosome"/>
</dbReference>
<proteinExistence type="predicted"/>
<protein>
    <submittedName>
        <fullName evidence="2">Uncharacterized protein</fullName>
    </submittedName>
</protein>
<accession>A0A4P9TJD8</accession>
<keyword evidence="3" id="KW-1185">Reference proteome</keyword>
<dbReference type="KEGG" id="npl:FGF80_12420"/>
<feature type="region of interest" description="Disordered" evidence="1">
    <location>
        <begin position="1"/>
        <end position="57"/>
    </location>
</feature>